<dbReference type="GO" id="GO:0016788">
    <property type="term" value="F:hydrolase activity, acting on ester bonds"/>
    <property type="evidence" value="ECO:0007669"/>
    <property type="project" value="InterPro"/>
</dbReference>
<evidence type="ECO:0000256" key="1">
    <source>
        <dbReference type="ARBA" id="ARBA00009275"/>
    </source>
</evidence>
<dbReference type="PANTHER" id="PTHR46363">
    <property type="entry name" value="DEOXYRIBONUCLEASE TATDN2-RELATED"/>
    <property type="match status" value="1"/>
</dbReference>
<dbReference type="SUPFAM" id="SSF51556">
    <property type="entry name" value="Metallo-dependent hydrolases"/>
    <property type="match status" value="1"/>
</dbReference>
<proteinExistence type="inferred from homology"/>
<dbReference type="Pfam" id="PF01026">
    <property type="entry name" value="TatD_DNase"/>
    <property type="match status" value="1"/>
</dbReference>
<dbReference type="Gene3D" id="3.20.20.140">
    <property type="entry name" value="Metal-dependent hydrolases"/>
    <property type="match status" value="1"/>
</dbReference>
<evidence type="ECO:0000313" key="4">
    <source>
        <dbReference type="EMBL" id="GIY75126.1"/>
    </source>
</evidence>
<protein>
    <submittedName>
        <fullName evidence="4">Deoxyribonuclease TATDN2</fullName>
    </submittedName>
</protein>
<dbReference type="PROSITE" id="PS01137">
    <property type="entry name" value="TATD_1"/>
    <property type="match status" value="1"/>
</dbReference>
<feature type="region of interest" description="Disordered" evidence="3">
    <location>
        <begin position="259"/>
        <end position="296"/>
    </location>
</feature>
<dbReference type="EMBL" id="BPLQ01013825">
    <property type="protein sequence ID" value="GIY75126.1"/>
    <property type="molecule type" value="Genomic_DNA"/>
</dbReference>
<reference evidence="4 5" key="1">
    <citation type="submission" date="2021-06" db="EMBL/GenBank/DDBJ databases">
        <title>Caerostris darwini draft genome.</title>
        <authorList>
            <person name="Kono N."/>
            <person name="Arakawa K."/>
        </authorList>
    </citation>
    <scope>NUCLEOTIDE SEQUENCE [LARGE SCALE GENOMIC DNA]</scope>
</reference>
<evidence type="ECO:0000256" key="2">
    <source>
        <dbReference type="ARBA" id="ARBA00022801"/>
    </source>
</evidence>
<dbReference type="InterPro" id="IPR032466">
    <property type="entry name" value="Metal_Hydrolase"/>
</dbReference>
<organism evidence="4 5">
    <name type="scientific">Caerostris darwini</name>
    <dbReference type="NCBI Taxonomy" id="1538125"/>
    <lineage>
        <taxon>Eukaryota</taxon>
        <taxon>Metazoa</taxon>
        <taxon>Ecdysozoa</taxon>
        <taxon>Arthropoda</taxon>
        <taxon>Chelicerata</taxon>
        <taxon>Arachnida</taxon>
        <taxon>Araneae</taxon>
        <taxon>Araneomorphae</taxon>
        <taxon>Entelegynae</taxon>
        <taxon>Araneoidea</taxon>
        <taxon>Araneidae</taxon>
        <taxon>Caerostris</taxon>
    </lineage>
</organism>
<evidence type="ECO:0000256" key="3">
    <source>
        <dbReference type="SAM" id="MobiDB-lite"/>
    </source>
</evidence>
<evidence type="ECO:0000313" key="5">
    <source>
        <dbReference type="Proteomes" id="UP001054837"/>
    </source>
</evidence>
<dbReference type="CDD" id="cd01310">
    <property type="entry name" value="TatD_DNAse"/>
    <property type="match status" value="1"/>
</dbReference>
<accession>A0AAV4VXF4</accession>
<sequence length="670" mass="75955">MSLISESQIKRSRGYNAGARIFKNSLKSVLNSCKNSSEERNVRLCSNEIVIESPISNIEDESKPIEKKSYSMNVCEKTYDVQQNTDCISANDNEFPLISGKSKNFECKSHTVNHIYSEDSSFCSNRSDVNNYSLPLTPYGISLSHIIEDNLTEDYSLPLTCNSDSISFLSEKSNVEEKTLSFQNYYVHSSLSMDTSYISSADEYRLPLFSNNDSSWLFSEKSGSDESKPLVLTEDYVSHLYSSGDSLDISNVKKADVNSPSIVAEQSPSSDTDSNSSDKYHTSGYVSSQSDLDSSGLLMSPKDRKCVLKNHISMLKSSTPKNEICSPELRDSGFEVGNNNELSNGINHGRKSLSKIVRNLDCESCEKTEKLYMNAERFQKNRKKTLPDYDASSLYTMKSTTGFYDSHCHLDFLFTRTNYYGTFADYQVENKDTFPNIYRGCIAVFCKPWTFAKRHIWQKHLSQNNIWGAFGCHPHEAAHYDDSIENDLKLALTHPKVKALGEIGLDYSSRNNCSKEIQHTVFKRQLEIARNSKLPLVIHCRDANQDCINILKTFILKDTVFHLHCFTDNWAWAEKWMEAFSNVHIGITNLVTFESAKDTHEVARKIPLNRLLLETDTPYFIPRKSPFGTKYSHPGMAIHVAAQIAALRGIEVDEVIQSTCRNTKFVYNLP</sequence>
<keyword evidence="2" id="KW-0378">Hydrolase</keyword>
<dbReference type="InterPro" id="IPR001130">
    <property type="entry name" value="TatD-like"/>
</dbReference>
<gene>
    <name evidence="4" type="primary">TATDN2</name>
    <name evidence="4" type="ORF">CDAR_372131</name>
</gene>
<dbReference type="PROSITE" id="PS01091">
    <property type="entry name" value="TATD_3"/>
    <property type="match status" value="1"/>
</dbReference>
<name>A0AAV4VXF4_9ARAC</name>
<dbReference type="AlphaFoldDB" id="A0AAV4VXF4"/>
<dbReference type="Proteomes" id="UP001054837">
    <property type="component" value="Unassembled WGS sequence"/>
</dbReference>
<dbReference type="FunFam" id="3.20.20.140:FF:000027">
    <property type="entry name" value="putative deoxyribonuclease TATDN2"/>
    <property type="match status" value="1"/>
</dbReference>
<keyword evidence="5" id="KW-1185">Reference proteome</keyword>
<comment type="caution">
    <text evidence="4">The sequence shown here is derived from an EMBL/GenBank/DDBJ whole genome shotgun (WGS) entry which is preliminary data.</text>
</comment>
<feature type="compositionally biased region" description="Low complexity" evidence="3">
    <location>
        <begin position="282"/>
        <end position="296"/>
    </location>
</feature>
<dbReference type="InterPro" id="IPR018228">
    <property type="entry name" value="DNase_TatD-rel_CS"/>
</dbReference>
<comment type="similarity">
    <text evidence="1">Belongs to the metallo-dependent hydrolases superfamily. TatD-type hydrolase family.</text>
</comment>
<dbReference type="PANTHER" id="PTHR46363:SF1">
    <property type="entry name" value="DEOXYRIBONUCLEASE TATDN2-RELATED"/>
    <property type="match status" value="1"/>
</dbReference>